<evidence type="ECO:0000313" key="2">
    <source>
        <dbReference type="Proteomes" id="UP000262004"/>
    </source>
</evidence>
<dbReference type="Proteomes" id="UP000262004">
    <property type="component" value="Chromosome"/>
</dbReference>
<evidence type="ECO:0000313" key="1">
    <source>
        <dbReference type="EMBL" id="BBD76783.1"/>
    </source>
</evidence>
<dbReference type="EMBL" id="AP018558">
    <property type="protein sequence ID" value="BBD76783.1"/>
    <property type="molecule type" value="Genomic_DNA"/>
</dbReference>
<name>A0A2Z6DWF9_HYDTE</name>
<dbReference type="KEGG" id="htl:HPTL_0515"/>
<keyword evidence="2" id="KW-1185">Reference proteome</keyword>
<protein>
    <submittedName>
        <fullName evidence="1">Uncharacterized protein</fullName>
    </submittedName>
</protein>
<proteinExistence type="predicted"/>
<accession>A0A2Z6DWF9</accession>
<dbReference type="AlphaFoldDB" id="A0A2Z6DWF9"/>
<gene>
    <name evidence="1" type="ORF">HPTL_0515</name>
</gene>
<reference evidence="1 2" key="1">
    <citation type="submission" date="2018-04" db="EMBL/GenBank/DDBJ databases">
        <title>Complete genome sequence of Hydrogenophilus thermoluteolus TH-1.</title>
        <authorList>
            <person name="Arai H."/>
        </authorList>
    </citation>
    <scope>NUCLEOTIDE SEQUENCE [LARGE SCALE GENOMIC DNA]</scope>
    <source>
        <strain evidence="1 2">TH-1</strain>
    </source>
</reference>
<sequence>MLRAPFSDKEHQRLIQLAANWRSLLAFDDGAPKLADALEVFIAAYRQRSPDQERLHDEVVFQAGVYRMGHWALVKHFIPGVTDCLDNFGSVLPKYREAFKRRYEAEGNLSVEAQSQLLKAQYAMIPNRRDPYRHEEMKRRGLVTADGIVPMGVKEALALIEREEAQAETLFTIRWAVV</sequence>
<organism evidence="1 2">
    <name type="scientific">Hydrogenophilus thermoluteolus</name>
    <name type="common">Pseudomonas hydrogenothermophila</name>
    <dbReference type="NCBI Taxonomy" id="297"/>
    <lineage>
        <taxon>Bacteria</taxon>
        <taxon>Pseudomonadati</taxon>
        <taxon>Pseudomonadota</taxon>
        <taxon>Hydrogenophilia</taxon>
        <taxon>Hydrogenophilales</taxon>
        <taxon>Hydrogenophilaceae</taxon>
        <taxon>Hydrogenophilus</taxon>
    </lineage>
</organism>